<evidence type="ECO:0000256" key="7">
    <source>
        <dbReference type="HAMAP-Rule" id="MF_01416"/>
    </source>
</evidence>
<dbReference type="Gene3D" id="1.10.520.20">
    <property type="entry name" value="N-terminal domain of the delta subunit of the F1F0-ATP synthase"/>
    <property type="match status" value="1"/>
</dbReference>
<dbReference type="Pfam" id="PF00213">
    <property type="entry name" value="OSCP"/>
    <property type="match status" value="1"/>
</dbReference>
<keyword evidence="3 7" id="KW-0375">Hydrogen ion transport</keyword>
<keyword evidence="7" id="KW-0139">CF(1)</keyword>
<dbReference type="EMBL" id="AABTCC010000007">
    <property type="protein sequence ID" value="EAI8858871.1"/>
    <property type="molecule type" value="Genomic_DNA"/>
</dbReference>
<dbReference type="NCBIfam" id="NF006291">
    <property type="entry name" value="PRK08474.1"/>
    <property type="match status" value="1"/>
</dbReference>
<sequence length="176" mass="19999">MKEVVAKKYVKALILSLSSDEFDKLGNELKDISNAFLLPKLKVIIDSPDISSKQKADFLFSLLDNASNKIHNFLLLLAERKRLGLIPEISKEFEYQQAVRDCKFSGLISGNFELSAAQKTELEERFSKKFGAKIEFENIKNNYNGIKIELDDLGVEVSFSIDRLKAQMSEYILKAI</sequence>
<dbReference type="PRINTS" id="PR00125">
    <property type="entry name" value="ATPASEDELTA"/>
</dbReference>
<evidence type="ECO:0000256" key="3">
    <source>
        <dbReference type="ARBA" id="ARBA00022781"/>
    </source>
</evidence>
<dbReference type="GeneID" id="61065345"/>
<evidence type="ECO:0000256" key="5">
    <source>
        <dbReference type="ARBA" id="ARBA00023136"/>
    </source>
</evidence>
<keyword evidence="5 7" id="KW-0472">Membrane</keyword>
<keyword evidence="6 7" id="KW-0066">ATP synthesis</keyword>
<protein>
    <recommendedName>
        <fullName evidence="7">ATP synthase subunit delta</fullName>
    </recommendedName>
    <alternativeName>
        <fullName evidence="7">ATP synthase F(1) sector subunit delta</fullName>
    </alternativeName>
    <alternativeName>
        <fullName evidence="7">F-type ATPase subunit delta</fullName>
        <shortName evidence="7">F-ATPase subunit delta</shortName>
    </alternativeName>
</protein>
<dbReference type="GO" id="GO:0045259">
    <property type="term" value="C:proton-transporting ATP synthase complex"/>
    <property type="evidence" value="ECO:0007669"/>
    <property type="project" value="UniProtKB-KW"/>
</dbReference>
<comment type="function">
    <text evidence="7">This protein is part of the stalk that links CF(0) to CF(1). It either transmits conformational changes from CF(0) to CF(1) or is implicated in proton conduction.</text>
</comment>
<dbReference type="RefSeq" id="WP_002850543.1">
    <property type="nucleotide sequence ID" value="NZ_AACCWR020000009.1"/>
</dbReference>
<dbReference type="Proteomes" id="UP000535509">
    <property type="component" value="Unassembled WGS sequence"/>
</dbReference>
<evidence type="ECO:0000256" key="4">
    <source>
        <dbReference type="ARBA" id="ARBA00023065"/>
    </source>
</evidence>
<gene>
    <name evidence="7" type="primary">atpH</name>
    <name evidence="8" type="ORF">CX802_03280</name>
</gene>
<keyword evidence="2 7" id="KW-0813">Transport</keyword>
<comment type="subcellular location">
    <subcellularLocation>
        <location evidence="7">Cell membrane</location>
        <topology evidence="7">Peripheral membrane protein</topology>
    </subcellularLocation>
    <subcellularLocation>
        <location evidence="1">Membrane</location>
    </subcellularLocation>
</comment>
<reference evidence="8 9" key="1">
    <citation type="submission" date="2018-06" db="EMBL/GenBank/DDBJ databases">
        <authorList>
            <consortium name="PulseNet: The National Subtyping Network for Foodborne Disease Surveillance"/>
            <person name="Tarr C.L."/>
            <person name="Trees E."/>
            <person name="Katz L.S."/>
            <person name="Carleton-Romer H.A."/>
            <person name="Stroika S."/>
            <person name="Kucerova Z."/>
            <person name="Roache K.F."/>
            <person name="Sabol A.L."/>
            <person name="Besser J."/>
            <person name="Gerner-Smidt P."/>
        </authorList>
    </citation>
    <scope>NUCLEOTIDE SEQUENCE [LARGE SCALE GENOMIC DNA]</scope>
    <source>
        <strain evidence="8 9">PNUSAC001503</strain>
    </source>
</reference>
<dbReference type="AlphaFoldDB" id="A0A5L4IR07"/>
<comment type="similarity">
    <text evidence="7">Belongs to the ATPase delta chain family.</text>
</comment>
<organism evidence="8 9">
    <name type="scientific">Campylobacter fetus</name>
    <dbReference type="NCBI Taxonomy" id="196"/>
    <lineage>
        <taxon>Bacteria</taxon>
        <taxon>Pseudomonadati</taxon>
        <taxon>Campylobacterota</taxon>
        <taxon>Epsilonproteobacteria</taxon>
        <taxon>Campylobacterales</taxon>
        <taxon>Campylobacteraceae</taxon>
        <taxon>Campylobacter</taxon>
    </lineage>
</organism>
<dbReference type="InterPro" id="IPR000711">
    <property type="entry name" value="ATPase_OSCP/dsu"/>
</dbReference>
<evidence type="ECO:0000313" key="9">
    <source>
        <dbReference type="Proteomes" id="UP000535509"/>
    </source>
</evidence>
<proteinExistence type="inferred from homology"/>
<keyword evidence="9" id="KW-1185">Reference proteome</keyword>
<accession>A0A5L4IR07</accession>
<dbReference type="InterPro" id="IPR026015">
    <property type="entry name" value="ATP_synth_OSCP/delta_N_sf"/>
</dbReference>
<dbReference type="GO" id="GO:0046933">
    <property type="term" value="F:proton-transporting ATP synthase activity, rotational mechanism"/>
    <property type="evidence" value="ECO:0007669"/>
    <property type="project" value="UniProtKB-UniRule"/>
</dbReference>
<evidence type="ECO:0000256" key="6">
    <source>
        <dbReference type="ARBA" id="ARBA00023310"/>
    </source>
</evidence>
<evidence type="ECO:0000256" key="1">
    <source>
        <dbReference type="ARBA" id="ARBA00004370"/>
    </source>
</evidence>
<comment type="function">
    <text evidence="7">F(1)F(0) ATP synthase produces ATP from ADP in the presence of a proton or sodium gradient. F-type ATPases consist of two structural domains, F(1) containing the extramembraneous catalytic core and F(0) containing the membrane proton channel, linked together by a central stalk and a peripheral stalk. During catalysis, ATP synthesis in the catalytic domain of F(1) is coupled via a rotary mechanism of the central stalk subunits to proton translocation.</text>
</comment>
<dbReference type="SMR" id="A0A5L4IR07"/>
<dbReference type="GO" id="GO:0005886">
    <property type="term" value="C:plasma membrane"/>
    <property type="evidence" value="ECO:0007669"/>
    <property type="project" value="UniProtKB-SubCell"/>
</dbReference>
<dbReference type="HAMAP" id="MF_01416">
    <property type="entry name" value="ATP_synth_delta_bact"/>
    <property type="match status" value="1"/>
</dbReference>
<dbReference type="NCBIfam" id="TIGR01145">
    <property type="entry name" value="ATP_synt_delta"/>
    <property type="match status" value="1"/>
</dbReference>
<comment type="caution">
    <text evidence="8">The sequence shown here is derived from an EMBL/GenBank/DDBJ whole genome shotgun (WGS) entry which is preliminary data.</text>
</comment>
<keyword evidence="7" id="KW-1003">Cell membrane</keyword>
<evidence type="ECO:0000256" key="2">
    <source>
        <dbReference type="ARBA" id="ARBA00022448"/>
    </source>
</evidence>
<dbReference type="SUPFAM" id="SSF47928">
    <property type="entry name" value="N-terminal domain of the delta subunit of the F1F0-ATP synthase"/>
    <property type="match status" value="1"/>
</dbReference>
<keyword evidence="4 7" id="KW-0406">Ion transport</keyword>
<dbReference type="OMA" id="KHHIMEA"/>
<name>A0A5L4IR07_CAMFE</name>
<evidence type="ECO:0000313" key="8">
    <source>
        <dbReference type="EMBL" id="EAI8858871.1"/>
    </source>
</evidence>